<keyword evidence="7" id="KW-1185">Reference proteome</keyword>
<evidence type="ECO:0000313" key="7">
    <source>
        <dbReference type="Proteomes" id="UP000092555"/>
    </source>
</evidence>
<keyword evidence="2" id="KW-0507">mRNA processing</keyword>
<dbReference type="GO" id="GO:0000243">
    <property type="term" value="C:commitment complex"/>
    <property type="evidence" value="ECO:0007669"/>
    <property type="project" value="TreeGrafter"/>
</dbReference>
<dbReference type="OrthoDB" id="10265668at2759"/>
<dbReference type="SUPFAM" id="SSF48452">
    <property type="entry name" value="TPR-like"/>
    <property type="match status" value="1"/>
</dbReference>
<gene>
    <name evidence="6" type="ORF">METBIDRAFT_76069</name>
</gene>
<protein>
    <submittedName>
        <fullName evidence="6">Uncharacterized protein</fullName>
    </submittedName>
</protein>
<evidence type="ECO:0000256" key="1">
    <source>
        <dbReference type="ARBA" id="ARBA00004123"/>
    </source>
</evidence>
<evidence type="ECO:0000256" key="5">
    <source>
        <dbReference type="ARBA" id="ARBA00023242"/>
    </source>
</evidence>
<dbReference type="SMART" id="SM00386">
    <property type="entry name" value="HAT"/>
    <property type="match status" value="5"/>
</dbReference>
<dbReference type="Gene3D" id="1.25.40.10">
    <property type="entry name" value="Tetratricopeptide repeat domain"/>
    <property type="match status" value="2"/>
</dbReference>
<comment type="subcellular location">
    <subcellularLocation>
        <location evidence="1">Nucleus</location>
    </subcellularLocation>
</comment>
<dbReference type="GO" id="GO:0030627">
    <property type="term" value="F:pre-mRNA 5'-splice site binding"/>
    <property type="evidence" value="ECO:0007669"/>
    <property type="project" value="TreeGrafter"/>
</dbReference>
<dbReference type="GeneID" id="30031449"/>
<keyword evidence="3" id="KW-0677">Repeat</keyword>
<evidence type="ECO:0000256" key="2">
    <source>
        <dbReference type="ARBA" id="ARBA00022664"/>
    </source>
</evidence>
<dbReference type="InterPro" id="IPR003107">
    <property type="entry name" value="HAT"/>
</dbReference>
<organism evidence="6 7">
    <name type="scientific">Metschnikowia bicuspidata var. bicuspidata NRRL YB-4993</name>
    <dbReference type="NCBI Taxonomy" id="869754"/>
    <lineage>
        <taxon>Eukaryota</taxon>
        <taxon>Fungi</taxon>
        <taxon>Dikarya</taxon>
        <taxon>Ascomycota</taxon>
        <taxon>Saccharomycotina</taxon>
        <taxon>Pichiomycetes</taxon>
        <taxon>Metschnikowiaceae</taxon>
        <taxon>Metschnikowia</taxon>
    </lineage>
</organism>
<dbReference type="STRING" id="869754.A0A1A0HG09"/>
<accession>A0A1A0HG09</accession>
<dbReference type="RefSeq" id="XP_018713401.1">
    <property type="nucleotide sequence ID" value="XM_018858473.1"/>
</dbReference>
<evidence type="ECO:0000256" key="4">
    <source>
        <dbReference type="ARBA" id="ARBA00023187"/>
    </source>
</evidence>
<dbReference type="InterPro" id="IPR011990">
    <property type="entry name" value="TPR-like_helical_dom_sf"/>
</dbReference>
<comment type="caution">
    <text evidence="6">The sequence shown here is derived from an EMBL/GenBank/DDBJ whole genome shotgun (WGS) entry which is preliminary data.</text>
</comment>
<proteinExistence type="predicted"/>
<dbReference type="GO" id="GO:0005685">
    <property type="term" value="C:U1 snRNP"/>
    <property type="evidence" value="ECO:0007669"/>
    <property type="project" value="TreeGrafter"/>
</dbReference>
<dbReference type="GO" id="GO:0071004">
    <property type="term" value="C:U2-type prespliceosome"/>
    <property type="evidence" value="ECO:0007669"/>
    <property type="project" value="TreeGrafter"/>
</dbReference>
<keyword evidence="5" id="KW-0539">Nucleus</keyword>
<dbReference type="AlphaFoldDB" id="A0A1A0HG09"/>
<reference evidence="6 7" key="1">
    <citation type="submission" date="2016-05" db="EMBL/GenBank/DDBJ databases">
        <title>Comparative genomics of biotechnologically important yeasts.</title>
        <authorList>
            <consortium name="DOE Joint Genome Institute"/>
            <person name="Riley R."/>
            <person name="Haridas S."/>
            <person name="Wolfe K.H."/>
            <person name="Lopes M.R."/>
            <person name="Hittinger C.T."/>
            <person name="Goker M."/>
            <person name="Salamov A."/>
            <person name="Wisecaver J."/>
            <person name="Long T.M."/>
            <person name="Aerts A.L."/>
            <person name="Barry K."/>
            <person name="Choi C."/>
            <person name="Clum A."/>
            <person name="Coughlan A.Y."/>
            <person name="Deshpande S."/>
            <person name="Douglass A.P."/>
            <person name="Hanson S.J."/>
            <person name="Klenk H.-P."/>
            <person name="LaButti K."/>
            <person name="Lapidus A."/>
            <person name="Lindquist E."/>
            <person name="Lipzen A."/>
            <person name="Meier-kolthoff J.P."/>
            <person name="Ohm R.A."/>
            <person name="Otillar R.P."/>
            <person name="Pangilinan J."/>
            <person name="Peng Y."/>
            <person name="Rokas A."/>
            <person name="Rosa C.A."/>
            <person name="Scheuner C."/>
            <person name="Sibirny A.A."/>
            <person name="Slot J.C."/>
            <person name="Stielow J.B."/>
            <person name="Sun H."/>
            <person name="Kurtzman C.P."/>
            <person name="Blackwell M."/>
            <person name="Grigoriev I.V."/>
            <person name="Jeffries T.W."/>
        </authorList>
    </citation>
    <scope>NUCLEOTIDE SEQUENCE [LARGE SCALE GENOMIC DNA]</scope>
    <source>
        <strain evidence="6 7">NRRL YB-4993</strain>
    </source>
</reference>
<dbReference type="InterPro" id="IPR059164">
    <property type="entry name" value="HAT_PRP39_C"/>
</dbReference>
<keyword evidence="4" id="KW-0508">mRNA splicing</keyword>
<evidence type="ECO:0000256" key="3">
    <source>
        <dbReference type="ARBA" id="ARBA00022737"/>
    </source>
</evidence>
<dbReference type="EMBL" id="LXTC01000001">
    <property type="protein sequence ID" value="OBA22920.1"/>
    <property type="molecule type" value="Genomic_DNA"/>
</dbReference>
<dbReference type="Pfam" id="PF23240">
    <property type="entry name" value="HAT_PRP39_N"/>
    <property type="match status" value="1"/>
</dbReference>
<dbReference type="GO" id="GO:0000395">
    <property type="term" value="P:mRNA 5'-splice site recognition"/>
    <property type="evidence" value="ECO:0007669"/>
    <property type="project" value="TreeGrafter"/>
</dbReference>
<name>A0A1A0HG09_9ASCO</name>
<dbReference type="PANTHER" id="PTHR17204">
    <property type="entry name" value="PRE-MRNA PROCESSING PROTEIN PRP39-RELATED"/>
    <property type="match status" value="1"/>
</dbReference>
<sequence>MTVQQDDWNSVSLSLLKNPHDLHLWQSLIHCAESQEGLINKTLNHIAVQNLRKSYDAFLERHPFLLKYWIAYALWERQFNENDKAELVFLRALDFGGHDITLWISYLQFKIETLTNNVDQILLLFEAARSKIGYHYHSFEFYQLYLKFLNTYADEKNGFTRKSIFLLRIMLEIPLYNYSSAFDLIFELVSSPSVTIDDISSFMNATNLKALKKLTQNNKKLILEAIKRFLADAYIVNQAQSLELFAYERLIAGTSRNQNVASVSLDRLETWYNYLAFVECSFPYEYVVQIFERSLLSTGNHHSIVLMYANFCINKGKINKARNLIRRSLPMKARMASVDLIICLADIEIATGCILMAKDLICRYILVNSEVLYRIFEKLMQIEALVNPNDEEYLCTVEWDNVAFETGNRKNIVWSTRNKSLLCVINTPCCWVEFDFKTAGSSITHFHDDSVDVHRLSSVNMMRNES</sequence>
<evidence type="ECO:0000313" key="6">
    <source>
        <dbReference type="EMBL" id="OBA22920.1"/>
    </source>
</evidence>
<dbReference type="Pfam" id="PF23241">
    <property type="entry name" value="HAT_PRP39_C"/>
    <property type="match status" value="1"/>
</dbReference>
<dbReference type="PANTHER" id="PTHR17204:SF23">
    <property type="entry name" value="U1 SMALL NUCLEAR RIBONUCLEOPROTEIN COMPONENT PRP42"/>
    <property type="match status" value="1"/>
</dbReference>
<dbReference type="Proteomes" id="UP000092555">
    <property type="component" value="Unassembled WGS sequence"/>
</dbReference>